<dbReference type="EMBL" id="JXTC01000006">
    <property type="protein sequence ID" value="POO02041.1"/>
    <property type="molecule type" value="Genomic_DNA"/>
</dbReference>
<proteinExistence type="predicted"/>
<protein>
    <submittedName>
        <fullName evidence="1">Uncharacterized protein</fullName>
    </submittedName>
</protein>
<dbReference type="InParanoid" id="A0A2P5FW59"/>
<keyword evidence="2" id="KW-1185">Reference proteome</keyword>
<evidence type="ECO:0000313" key="2">
    <source>
        <dbReference type="Proteomes" id="UP000237000"/>
    </source>
</evidence>
<gene>
    <name evidence="1" type="ORF">TorRG33x02_023330</name>
</gene>
<sequence>MPLWMIYRIITKEKEQIKDLIEELRLAIRVPNSSAKAALGVIVSESLTAPPMAAYPLFNRAKMNRSECT</sequence>
<organism evidence="1 2">
    <name type="scientific">Trema orientale</name>
    <name type="common">Charcoal tree</name>
    <name type="synonym">Celtis orientalis</name>
    <dbReference type="NCBI Taxonomy" id="63057"/>
    <lineage>
        <taxon>Eukaryota</taxon>
        <taxon>Viridiplantae</taxon>
        <taxon>Streptophyta</taxon>
        <taxon>Embryophyta</taxon>
        <taxon>Tracheophyta</taxon>
        <taxon>Spermatophyta</taxon>
        <taxon>Magnoliopsida</taxon>
        <taxon>eudicotyledons</taxon>
        <taxon>Gunneridae</taxon>
        <taxon>Pentapetalae</taxon>
        <taxon>rosids</taxon>
        <taxon>fabids</taxon>
        <taxon>Rosales</taxon>
        <taxon>Cannabaceae</taxon>
        <taxon>Trema</taxon>
    </lineage>
</organism>
<name>A0A2P5FW59_TREOI</name>
<dbReference type="AlphaFoldDB" id="A0A2P5FW59"/>
<accession>A0A2P5FW59</accession>
<comment type="caution">
    <text evidence="1">The sequence shown here is derived from an EMBL/GenBank/DDBJ whole genome shotgun (WGS) entry which is preliminary data.</text>
</comment>
<dbReference type="Proteomes" id="UP000237000">
    <property type="component" value="Unassembled WGS sequence"/>
</dbReference>
<reference evidence="2" key="1">
    <citation type="submission" date="2016-06" db="EMBL/GenBank/DDBJ databases">
        <title>Parallel loss of symbiosis genes in relatives of nitrogen-fixing non-legume Parasponia.</title>
        <authorList>
            <person name="Van Velzen R."/>
            <person name="Holmer R."/>
            <person name="Bu F."/>
            <person name="Rutten L."/>
            <person name="Van Zeijl A."/>
            <person name="Liu W."/>
            <person name="Santuari L."/>
            <person name="Cao Q."/>
            <person name="Sharma T."/>
            <person name="Shen D."/>
            <person name="Roswanjaya Y."/>
            <person name="Wardhani T."/>
            <person name="Kalhor M.S."/>
            <person name="Jansen J."/>
            <person name="Van den Hoogen J."/>
            <person name="Gungor B."/>
            <person name="Hartog M."/>
            <person name="Hontelez J."/>
            <person name="Verver J."/>
            <person name="Yang W.-C."/>
            <person name="Schijlen E."/>
            <person name="Repin R."/>
            <person name="Schilthuizen M."/>
            <person name="Schranz E."/>
            <person name="Heidstra R."/>
            <person name="Miyata K."/>
            <person name="Fedorova E."/>
            <person name="Kohlen W."/>
            <person name="Bisseling T."/>
            <person name="Smit S."/>
            <person name="Geurts R."/>
        </authorList>
    </citation>
    <scope>NUCLEOTIDE SEQUENCE [LARGE SCALE GENOMIC DNA]</scope>
    <source>
        <strain evidence="2">cv. RG33-2</strain>
    </source>
</reference>
<evidence type="ECO:0000313" key="1">
    <source>
        <dbReference type="EMBL" id="POO02041.1"/>
    </source>
</evidence>